<dbReference type="KEGG" id="nfu:107375618"/>
<protein>
    <submittedName>
        <fullName evidence="2">LOC107375618-like protein</fullName>
    </submittedName>
</protein>
<organism evidence="2 3">
    <name type="scientific">Nothobranchius furzeri</name>
    <name type="common">Turquoise killifish</name>
    <dbReference type="NCBI Taxonomy" id="105023"/>
    <lineage>
        <taxon>Eukaryota</taxon>
        <taxon>Metazoa</taxon>
        <taxon>Chordata</taxon>
        <taxon>Craniata</taxon>
        <taxon>Vertebrata</taxon>
        <taxon>Euteleostomi</taxon>
        <taxon>Actinopterygii</taxon>
        <taxon>Neopterygii</taxon>
        <taxon>Teleostei</taxon>
        <taxon>Neoteleostei</taxon>
        <taxon>Acanthomorphata</taxon>
        <taxon>Ovalentaria</taxon>
        <taxon>Atherinomorphae</taxon>
        <taxon>Cyprinodontiformes</taxon>
        <taxon>Nothobranchiidae</taxon>
        <taxon>Nothobranchius</taxon>
    </lineage>
</organism>
<gene>
    <name evidence="2" type="ORF">G4P62_002774</name>
</gene>
<sequence length="230" mass="26209">MFRVFVSVLLLLGVTAKPWNKLTNEAFEDAVRSLHENGKLSWEVEVKPPEDTDGVQYAIHPGMQIWKNYPNVKEDLEKLHHPSSAELHAQILDPAAEVPISTKMKQEVVEDRVGIDPVFAEVVKEQPEVVWNEDNKKLGEKFAPLAAEDKVEVVGIPHQPETDKDELPSGSRRATRLYLQPEEDMDDLYHKDVPMEVLLQVDSKAAALVDLPFERKYSEPEEDLDPLYHQ</sequence>
<reference evidence="2" key="1">
    <citation type="submission" date="2020-03" db="EMBL/GenBank/DDBJ databases">
        <title>Intra-Species Differences in Population Size shape Life History and Genome Evolution.</title>
        <authorList>
            <person name="Willemsen D."/>
            <person name="Cui R."/>
            <person name="Valenzano D.R."/>
        </authorList>
    </citation>
    <scope>NUCLEOTIDE SEQUENCE</scope>
    <source>
        <strain evidence="2">GRZ</strain>
        <tissue evidence="2">Whole</tissue>
    </source>
</reference>
<evidence type="ECO:0000313" key="3">
    <source>
        <dbReference type="Proteomes" id="UP000822369"/>
    </source>
</evidence>
<dbReference type="OMA" id="DPRMRIW"/>
<proteinExistence type="predicted"/>
<keyword evidence="1" id="KW-0732">Signal</keyword>
<dbReference type="Proteomes" id="UP000822369">
    <property type="component" value="Chromosome 6"/>
</dbReference>
<feature type="signal peptide" evidence="1">
    <location>
        <begin position="1"/>
        <end position="16"/>
    </location>
</feature>
<comment type="caution">
    <text evidence="2">The sequence shown here is derived from an EMBL/GenBank/DDBJ whole genome shotgun (WGS) entry which is preliminary data.</text>
</comment>
<dbReference type="AlphaFoldDB" id="A0A9D2YGT9"/>
<name>A0A9D2YGT9_NOTFU</name>
<feature type="chain" id="PRO_5038602713" evidence="1">
    <location>
        <begin position="17"/>
        <end position="230"/>
    </location>
</feature>
<evidence type="ECO:0000256" key="1">
    <source>
        <dbReference type="SAM" id="SignalP"/>
    </source>
</evidence>
<evidence type="ECO:0000313" key="2">
    <source>
        <dbReference type="EMBL" id="KAF7219898.1"/>
    </source>
</evidence>
<dbReference type="EMBL" id="JAAVVJ010000006">
    <property type="protein sequence ID" value="KAF7219898.1"/>
    <property type="molecule type" value="Genomic_DNA"/>
</dbReference>
<dbReference type="OrthoDB" id="9938040at2759"/>
<accession>A0A9D2YGT9</accession>